<dbReference type="PANTHER" id="PTHR30069:SF46">
    <property type="entry name" value="OAR PROTEIN"/>
    <property type="match status" value="1"/>
</dbReference>
<dbReference type="Gene3D" id="2.40.170.20">
    <property type="entry name" value="TonB-dependent receptor, beta-barrel domain"/>
    <property type="match status" value="1"/>
</dbReference>
<evidence type="ECO:0000256" key="2">
    <source>
        <dbReference type="ARBA" id="ARBA00022448"/>
    </source>
</evidence>
<accession>A0A3R9R3U2</accession>
<dbReference type="RefSeq" id="WP_185827149.1">
    <property type="nucleotide sequence ID" value="NZ_RSDW01000001.1"/>
</dbReference>
<keyword evidence="10" id="KW-1185">Reference proteome</keyword>
<dbReference type="GO" id="GO:0044718">
    <property type="term" value="P:siderophore transmembrane transport"/>
    <property type="evidence" value="ECO:0007669"/>
    <property type="project" value="TreeGrafter"/>
</dbReference>
<dbReference type="InterPro" id="IPR013784">
    <property type="entry name" value="Carb-bd-like_fold"/>
</dbReference>
<dbReference type="GO" id="GO:0030246">
    <property type="term" value="F:carbohydrate binding"/>
    <property type="evidence" value="ECO:0007669"/>
    <property type="project" value="InterPro"/>
</dbReference>
<evidence type="ECO:0000256" key="6">
    <source>
        <dbReference type="ARBA" id="ARBA00023237"/>
    </source>
</evidence>
<organism evidence="9 10">
    <name type="scientific">Edaphobacter aggregans</name>
    <dbReference type="NCBI Taxonomy" id="570835"/>
    <lineage>
        <taxon>Bacteria</taxon>
        <taxon>Pseudomonadati</taxon>
        <taxon>Acidobacteriota</taxon>
        <taxon>Terriglobia</taxon>
        <taxon>Terriglobales</taxon>
        <taxon>Acidobacteriaceae</taxon>
        <taxon>Edaphobacter</taxon>
    </lineage>
</organism>
<dbReference type="Gene3D" id="2.60.40.1120">
    <property type="entry name" value="Carboxypeptidase-like, regulatory domain"/>
    <property type="match status" value="1"/>
</dbReference>
<dbReference type="SUPFAM" id="SSF56935">
    <property type="entry name" value="Porins"/>
    <property type="match status" value="1"/>
</dbReference>
<name>A0A3R9R3U2_9BACT</name>
<evidence type="ECO:0000256" key="5">
    <source>
        <dbReference type="ARBA" id="ARBA00023136"/>
    </source>
</evidence>
<dbReference type="Pfam" id="PF13620">
    <property type="entry name" value="CarboxypepD_reg"/>
    <property type="match status" value="1"/>
</dbReference>
<dbReference type="EMBL" id="RSDW01000001">
    <property type="protein sequence ID" value="RSL17291.1"/>
    <property type="molecule type" value="Genomic_DNA"/>
</dbReference>
<keyword evidence="2" id="KW-0813">Transport</keyword>
<dbReference type="SUPFAM" id="SSF49452">
    <property type="entry name" value="Starch-binding domain-like"/>
    <property type="match status" value="1"/>
</dbReference>
<gene>
    <name evidence="9" type="ORF">EDE15_2821</name>
</gene>
<keyword evidence="6" id="KW-0998">Cell outer membrane</keyword>
<comment type="caution">
    <text evidence="9">The sequence shown here is derived from an EMBL/GenBank/DDBJ whole genome shotgun (WGS) entry which is preliminary data.</text>
</comment>
<protein>
    <submittedName>
        <fullName evidence="9">Outer membrane receptor protein involved in Fe transport</fullName>
    </submittedName>
</protein>
<dbReference type="AlphaFoldDB" id="A0A3R9R3U2"/>
<evidence type="ECO:0000256" key="4">
    <source>
        <dbReference type="ARBA" id="ARBA00022692"/>
    </source>
</evidence>
<dbReference type="InterPro" id="IPR057601">
    <property type="entry name" value="Oar-like_b-barrel"/>
</dbReference>
<dbReference type="Proteomes" id="UP000269669">
    <property type="component" value="Unassembled WGS sequence"/>
</dbReference>
<keyword evidence="9" id="KW-0675">Receptor</keyword>
<evidence type="ECO:0000256" key="1">
    <source>
        <dbReference type="ARBA" id="ARBA00004571"/>
    </source>
</evidence>
<dbReference type="InterPro" id="IPR036942">
    <property type="entry name" value="Beta-barrel_TonB_sf"/>
</dbReference>
<dbReference type="InterPro" id="IPR039426">
    <property type="entry name" value="TonB-dep_rcpt-like"/>
</dbReference>
<feature type="domain" description="TonB-dependent transporter Oar-like beta-barrel" evidence="8">
    <location>
        <begin position="358"/>
        <end position="842"/>
    </location>
</feature>
<evidence type="ECO:0000259" key="8">
    <source>
        <dbReference type="Pfam" id="PF25183"/>
    </source>
</evidence>
<feature type="signal peptide" evidence="7">
    <location>
        <begin position="1"/>
        <end position="25"/>
    </location>
</feature>
<dbReference type="PANTHER" id="PTHR30069">
    <property type="entry name" value="TONB-DEPENDENT OUTER MEMBRANE RECEPTOR"/>
    <property type="match status" value="1"/>
</dbReference>
<keyword evidence="7" id="KW-0732">Signal</keyword>
<feature type="domain" description="TonB-dependent transporter Oar-like beta-barrel" evidence="8">
    <location>
        <begin position="262"/>
        <end position="321"/>
    </location>
</feature>
<proteinExistence type="predicted"/>
<evidence type="ECO:0000256" key="3">
    <source>
        <dbReference type="ARBA" id="ARBA00022452"/>
    </source>
</evidence>
<keyword evidence="4" id="KW-0812">Transmembrane</keyword>
<dbReference type="GO" id="GO:0015344">
    <property type="term" value="F:siderophore uptake transmembrane transporter activity"/>
    <property type="evidence" value="ECO:0007669"/>
    <property type="project" value="TreeGrafter"/>
</dbReference>
<evidence type="ECO:0000313" key="9">
    <source>
        <dbReference type="EMBL" id="RSL17291.1"/>
    </source>
</evidence>
<reference evidence="9 10" key="1">
    <citation type="submission" date="2018-12" db="EMBL/GenBank/DDBJ databases">
        <title>Sequencing of bacterial isolates from soil warming experiment in Harvard Forest, Massachusetts, USA.</title>
        <authorList>
            <person name="Deangelis K."/>
        </authorList>
    </citation>
    <scope>NUCLEOTIDE SEQUENCE [LARGE SCALE GENOMIC DNA]</scope>
    <source>
        <strain evidence="9 10">EB153</strain>
    </source>
</reference>
<comment type="subcellular location">
    <subcellularLocation>
        <location evidence="1">Cell outer membrane</location>
        <topology evidence="1">Multi-pass membrane protein</topology>
    </subcellularLocation>
</comment>
<keyword evidence="3" id="KW-1134">Transmembrane beta strand</keyword>
<evidence type="ECO:0000256" key="7">
    <source>
        <dbReference type="SAM" id="SignalP"/>
    </source>
</evidence>
<sequence length="962" mass="102524">MIRTLWRRMPHAAVAGMLCMGTCVACLQLLTVSTGLAQSNTGSIVGQVVDPQGRPVAGASVVIRNTDLATKRAAVSDANGYFRVGNLVPGAFTVEGKAQGMASKRPVRLTLGLGSTAQVNLALSVATVSQKTTVSGRAATSEGNTVAPAVNKDEASVSSFFAGMTVTYLPNRDRDFTQFGQLGAGIIENANGNGLIVAGQRSSAIVTQVDGVDFNDPLHGGARGAGDGTFFLPQTVVREFQIVRSGVTAAVGGTNAGLINVATKEGSNKLHGEAFYTVRPAWATSADAFGHTLDNRQNTFGISLGGPVLRDRVFYYAGIEQDLLQVPYFVQFEPQGVLIPPALAGMQGQVPQKSSPTAAFVRGDATLSHSNTLNVSVAVNRIRSSNVGDGSTRSVATLDNADSLSGQSIWSKAGLTTLVNERSVNQLLVSWSGDHRNSTPNSTAPEYAINGFGILGGSSLGSHIYTSNQLQFGDTLSFTRGSAVLDVGGRFAYSPAYEQQEENLNGRFDYNSFADYLANTPRRYQQTFVIGNTRYSGSVRGLGLFANGKLPLGKDVTLTAGLRWDAQWNPQPEHPNAAITQTQKIPADLAQWQPRVGVAWTPMRKTVVRASSGIYDAPTPATIFHRIAAENGLQTITADSYFDPQILPLVSNGIHALPFPPAVLTTPSALIVGIDPSFRNPRSLQVAAGVEQEIKPQLTLSGGYLHNSSWRLQRRLDSNLNPPVATAGGLPIFPAARPNSAIGRLLVNESSAHSNYDGLLLSAFSQISRRSQLMVNYTLSQTHDDDSNTGQYGIDAALNPFDLQGERAFSSQDVRHVLNVSAIFNLPLGFKCNPMFLARSGRPYTPIIGFDTQHDANDWNDRALINGVTAGRNVARQPAFSNLDLRVVKDFSLRGVGHHLDLFMDVFNLAGSSNRNFGVDAVSLYGTNSSPIASAGQALFAPDLTRVGGPRAIQFTARLVAF</sequence>
<dbReference type="GO" id="GO:0009279">
    <property type="term" value="C:cell outer membrane"/>
    <property type="evidence" value="ECO:0007669"/>
    <property type="project" value="UniProtKB-SubCell"/>
</dbReference>
<feature type="chain" id="PRO_5018651507" evidence="7">
    <location>
        <begin position="26"/>
        <end position="962"/>
    </location>
</feature>
<evidence type="ECO:0000313" key="10">
    <source>
        <dbReference type="Proteomes" id="UP000269669"/>
    </source>
</evidence>
<keyword evidence="5" id="KW-0472">Membrane</keyword>
<dbReference type="Pfam" id="PF25183">
    <property type="entry name" value="OMP_b-brl_4"/>
    <property type="match status" value="2"/>
</dbReference>